<feature type="compositionally biased region" description="Polar residues" evidence="1">
    <location>
        <begin position="177"/>
        <end position="199"/>
    </location>
</feature>
<sequence length="223" mass="24930">MSIHPDLPMKRSYSHQTTVASLLSFLGFSHADSVSTFPPCGLERHEDDENSIGRRKRRRGVGERLRHVVGKFMRSRQDDDAVLCDTIPTDPDPKHDPLSTISSDQLTAREFASLAHIKVLVMSDTEEEDLTTFSSSALSLSTPTTTILDPTFFHPPTLHTEHRTAITKVGRFTVIVESNSPSQPPMRTSNESRNSTSGPSRDVMEEFPELRRFRAQSQPQAVS</sequence>
<dbReference type="Proteomes" id="UP000053201">
    <property type="component" value="Unassembled WGS sequence"/>
</dbReference>
<evidence type="ECO:0000313" key="3">
    <source>
        <dbReference type="Proteomes" id="UP000053201"/>
    </source>
</evidence>
<dbReference type="VEuPathDB" id="FungiDB:SPPG_00454"/>
<reference evidence="2 3" key="1">
    <citation type="submission" date="2009-08" db="EMBL/GenBank/DDBJ databases">
        <title>The Genome Sequence of Spizellomyces punctatus strain DAOM BR117.</title>
        <authorList>
            <consortium name="The Broad Institute Genome Sequencing Platform"/>
            <person name="Russ C."/>
            <person name="Cuomo C."/>
            <person name="Shea T."/>
            <person name="Young S.K."/>
            <person name="Zeng Q."/>
            <person name="Koehrsen M."/>
            <person name="Haas B."/>
            <person name="Borodovsky M."/>
            <person name="Guigo R."/>
            <person name="Alvarado L."/>
            <person name="Berlin A."/>
            <person name="Bochicchio J."/>
            <person name="Borenstein D."/>
            <person name="Chapman S."/>
            <person name="Chen Z."/>
            <person name="Engels R."/>
            <person name="Freedman E."/>
            <person name="Gellesch M."/>
            <person name="Goldberg J."/>
            <person name="Griggs A."/>
            <person name="Gujja S."/>
            <person name="Heiman D."/>
            <person name="Hepburn T."/>
            <person name="Howarth C."/>
            <person name="Jen D."/>
            <person name="Larson L."/>
            <person name="Lewis B."/>
            <person name="Mehta T."/>
            <person name="Park D."/>
            <person name="Pearson M."/>
            <person name="Roberts A."/>
            <person name="Saif S."/>
            <person name="Shenoy N."/>
            <person name="Sisk P."/>
            <person name="Stolte C."/>
            <person name="Sykes S."/>
            <person name="Thomson T."/>
            <person name="Walk T."/>
            <person name="White J."/>
            <person name="Yandava C."/>
            <person name="Burger G."/>
            <person name="Gray M.W."/>
            <person name="Holland P.W.H."/>
            <person name="King N."/>
            <person name="Lang F.B.F."/>
            <person name="Roger A.J."/>
            <person name="Ruiz-Trillo I."/>
            <person name="Lander E."/>
            <person name="Nusbaum C."/>
        </authorList>
    </citation>
    <scope>NUCLEOTIDE SEQUENCE [LARGE SCALE GENOMIC DNA]</scope>
    <source>
        <strain evidence="2 3">DAOM BR117</strain>
    </source>
</reference>
<feature type="region of interest" description="Disordered" evidence="1">
    <location>
        <begin position="177"/>
        <end position="223"/>
    </location>
</feature>
<dbReference type="OrthoDB" id="10389813at2759"/>
<name>A0A0L0HV51_SPIPD</name>
<protein>
    <submittedName>
        <fullName evidence="2">Uncharacterized protein</fullName>
    </submittedName>
</protein>
<feature type="region of interest" description="Disordered" evidence="1">
    <location>
        <begin position="41"/>
        <end position="60"/>
    </location>
</feature>
<evidence type="ECO:0000256" key="1">
    <source>
        <dbReference type="SAM" id="MobiDB-lite"/>
    </source>
</evidence>
<dbReference type="RefSeq" id="XP_016612788.1">
    <property type="nucleotide sequence ID" value="XM_016748779.1"/>
</dbReference>
<feature type="compositionally biased region" description="Basic and acidic residues" evidence="1">
    <location>
        <begin position="202"/>
        <end position="212"/>
    </location>
</feature>
<keyword evidence="3" id="KW-1185">Reference proteome</keyword>
<dbReference type="EMBL" id="KQ257450">
    <property type="protein sequence ID" value="KND04749.1"/>
    <property type="molecule type" value="Genomic_DNA"/>
</dbReference>
<gene>
    <name evidence="2" type="ORF">SPPG_00454</name>
</gene>
<accession>A0A0L0HV51</accession>
<organism evidence="2 3">
    <name type="scientific">Spizellomyces punctatus (strain DAOM BR117)</name>
    <dbReference type="NCBI Taxonomy" id="645134"/>
    <lineage>
        <taxon>Eukaryota</taxon>
        <taxon>Fungi</taxon>
        <taxon>Fungi incertae sedis</taxon>
        <taxon>Chytridiomycota</taxon>
        <taxon>Chytridiomycota incertae sedis</taxon>
        <taxon>Chytridiomycetes</taxon>
        <taxon>Spizellomycetales</taxon>
        <taxon>Spizellomycetaceae</taxon>
        <taxon>Spizellomyces</taxon>
    </lineage>
</organism>
<evidence type="ECO:0000313" key="2">
    <source>
        <dbReference type="EMBL" id="KND04749.1"/>
    </source>
</evidence>
<dbReference type="AlphaFoldDB" id="A0A0L0HV51"/>
<dbReference type="GeneID" id="27684177"/>
<proteinExistence type="predicted"/>
<dbReference type="InParanoid" id="A0A0L0HV51"/>